<proteinExistence type="predicted"/>
<dbReference type="InterPro" id="IPR055411">
    <property type="entry name" value="LRR_FXL15/At3g58940/PEG3-like"/>
</dbReference>
<dbReference type="InterPro" id="IPR036047">
    <property type="entry name" value="F-box-like_dom_sf"/>
</dbReference>
<dbReference type="Pfam" id="PF08387">
    <property type="entry name" value="FBD"/>
    <property type="match status" value="1"/>
</dbReference>
<dbReference type="InterPro" id="IPR053781">
    <property type="entry name" value="F-box_AtFBL13-like"/>
</dbReference>
<feature type="compositionally biased region" description="Polar residues" evidence="1">
    <location>
        <begin position="407"/>
        <end position="418"/>
    </location>
</feature>
<dbReference type="SUPFAM" id="SSF52047">
    <property type="entry name" value="RNI-like"/>
    <property type="match status" value="1"/>
</dbReference>
<reference evidence="3" key="1">
    <citation type="submission" date="2016-07" db="EMBL/GenBank/DDBJ databases">
        <title>De novo transcriptome assembly of four accessions of the metal hyperaccumulator plant Noccaea caerulescens.</title>
        <authorList>
            <person name="Blande D."/>
            <person name="Halimaa P."/>
            <person name="Tervahauta A.I."/>
            <person name="Aarts M.G."/>
            <person name="Karenlampi S.O."/>
        </authorList>
    </citation>
    <scope>NUCLEOTIDE SEQUENCE</scope>
</reference>
<dbReference type="PANTHER" id="PTHR31900">
    <property type="entry name" value="F-BOX/RNI SUPERFAMILY PROTEIN-RELATED"/>
    <property type="match status" value="1"/>
</dbReference>
<gene>
    <name evidence="3" type="ORF">LE_TR11471_c0_g1_i1_g.37786</name>
</gene>
<accession>A0A1J3HXX4</accession>
<dbReference type="PANTHER" id="PTHR31900:SF34">
    <property type="entry name" value="EMB|CAB62440.1-RELATED"/>
    <property type="match status" value="1"/>
</dbReference>
<dbReference type="Pfam" id="PF00646">
    <property type="entry name" value="F-box"/>
    <property type="match status" value="1"/>
</dbReference>
<dbReference type="Gene3D" id="1.20.1280.50">
    <property type="match status" value="1"/>
</dbReference>
<evidence type="ECO:0000256" key="1">
    <source>
        <dbReference type="SAM" id="MobiDB-lite"/>
    </source>
</evidence>
<dbReference type="CDD" id="cd22160">
    <property type="entry name" value="F-box_AtFBL13-like"/>
    <property type="match status" value="1"/>
</dbReference>
<sequence length="418" mass="48140">MANISDLSNDLLVKILLSIPTKDIVGTSLLSKRWRSVWKLVPKLNYDDYSHSATASSQFIEKFLQLNNAPFLEALHLNLRNDYAPKDIERWVNVGVSRSVRDLELLRNVYYFKPMPLPMSVYTHETLVVLRLKQAFIENVPSTTSLRCLKDLSLINVNFSSDETVDRFLSCCPVLETLDVLRWISEKVKTFAIRVPLLQRLKINSPVGGYQNAWKDYGFVIDAPCLKYLEIVDHFSEFCSLVNVPEEVEAKLQLRHCNSEKLLGSLISAKNLALCLKPQMESYTEADFDQLVSLELCVTCSLDWLNLILRQSPKLRALRLTLFRDSGCNNSRHVRSKWEKPSCVPECLMLSLESVEWVYYKGTQEEKDVLTYLLENGNFIEPLSIRFSVTIETEDRNRTQMELESMPRSSSRCQLSFT</sequence>
<name>A0A1J3HXX4_NOCCA</name>
<dbReference type="AlphaFoldDB" id="A0A1J3HXX4"/>
<dbReference type="SMART" id="SM00579">
    <property type="entry name" value="FBD"/>
    <property type="match status" value="1"/>
</dbReference>
<dbReference type="InterPro" id="IPR001810">
    <property type="entry name" value="F-box_dom"/>
</dbReference>
<evidence type="ECO:0000313" key="3">
    <source>
        <dbReference type="EMBL" id="JAU72501.1"/>
    </source>
</evidence>
<dbReference type="EMBL" id="GEVL01004840">
    <property type="protein sequence ID" value="JAU72501.1"/>
    <property type="molecule type" value="Transcribed_RNA"/>
</dbReference>
<dbReference type="InterPro" id="IPR006566">
    <property type="entry name" value="FBD"/>
</dbReference>
<feature type="domain" description="FBD" evidence="2">
    <location>
        <begin position="346"/>
        <end position="418"/>
    </location>
</feature>
<dbReference type="InterPro" id="IPR050232">
    <property type="entry name" value="FBL13/AtMIF1-like"/>
</dbReference>
<evidence type="ECO:0000259" key="2">
    <source>
        <dbReference type="SMART" id="SM00579"/>
    </source>
</evidence>
<dbReference type="Pfam" id="PF24758">
    <property type="entry name" value="LRR_At5g56370"/>
    <property type="match status" value="1"/>
</dbReference>
<feature type="region of interest" description="Disordered" evidence="1">
    <location>
        <begin position="398"/>
        <end position="418"/>
    </location>
</feature>
<dbReference type="SUPFAM" id="SSF81383">
    <property type="entry name" value="F-box domain"/>
    <property type="match status" value="1"/>
</dbReference>
<organism evidence="3">
    <name type="scientific">Noccaea caerulescens</name>
    <name type="common">Alpine penny-cress</name>
    <name type="synonym">Thlaspi caerulescens</name>
    <dbReference type="NCBI Taxonomy" id="107243"/>
    <lineage>
        <taxon>Eukaryota</taxon>
        <taxon>Viridiplantae</taxon>
        <taxon>Streptophyta</taxon>
        <taxon>Embryophyta</taxon>
        <taxon>Tracheophyta</taxon>
        <taxon>Spermatophyta</taxon>
        <taxon>Magnoliopsida</taxon>
        <taxon>eudicotyledons</taxon>
        <taxon>Gunneridae</taxon>
        <taxon>Pentapetalae</taxon>
        <taxon>rosids</taxon>
        <taxon>malvids</taxon>
        <taxon>Brassicales</taxon>
        <taxon>Brassicaceae</taxon>
        <taxon>Coluteocarpeae</taxon>
        <taxon>Noccaea</taxon>
    </lineage>
</organism>
<protein>
    <submittedName>
        <fullName evidence="3">Putative FBD-associated F-box protein</fullName>
    </submittedName>
</protein>